<gene>
    <name evidence="6" type="ORF">A3F83_14320</name>
</gene>
<comment type="subcellular location">
    <subcellularLocation>
        <location evidence="1">Membrane</location>
        <topology evidence="1">Multi-pass membrane protein</topology>
    </subcellularLocation>
</comment>
<dbReference type="InterPro" id="IPR002657">
    <property type="entry name" value="BilAc:Na_symport/Acr3"/>
</dbReference>
<evidence type="ECO:0000256" key="4">
    <source>
        <dbReference type="ARBA" id="ARBA00023136"/>
    </source>
</evidence>
<evidence type="ECO:0008006" key="8">
    <source>
        <dbReference type="Google" id="ProtNLM"/>
    </source>
</evidence>
<feature type="transmembrane region" description="Helical" evidence="5">
    <location>
        <begin position="66"/>
        <end position="90"/>
    </location>
</feature>
<feature type="transmembrane region" description="Helical" evidence="5">
    <location>
        <begin position="126"/>
        <end position="148"/>
    </location>
</feature>
<evidence type="ECO:0000313" key="7">
    <source>
        <dbReference type="Proteomes" id="UP000179129"/>
    </source>
</evidence>
<dbReference type="GO" id="GO:0016020">
    <property type="term" value="C:membrane"/>
    <property type="evidence" value="ECO:0007669"/>
    <property type="project" value="UniProtKB-SubCell"/>
</dbReference>
<proteinExistence type="predicted"/>
<dbReference type="PANTHER" id="PTHR10361">
    <property type="entry name" value="SODIUM-BILE ACID COTRANSPORTER"/>
    <property type="match status" value="1"/>
</dbReference>
<dbReference type="InterPro" id="IPR004710">
    <property type="entry name" value="Bilac:Na_transpt"/>
</dbReference>
<feature type="transmembrane region" description="Helical" evidence="5">
    <location>
        <begin position="154"/>
        <end position="177"/>
    </location>
</feature>
<evidence type="ECO:0000256" key="5">
    <source>
        <dbReference type="SAM" id="Phobius"/>
    </source>
</evidence>
<feature type="transmembrane region" description="Helical" evidence="5">
    <location>
        <begin position="189"/>
        <end position="210"/>
    </location>
</feature>
<feature type="transmembrane region" description="Helical" evidence="5">
    <location>
        <begin position="222"/>
        <end position="244"/>
    </location>
</feature>
<sequence>MNPVLRSVERSFALLALAVSAVAWLAPGPFILLRPLIPILLGVIMFAMGATLTAEDFRGVGRKWRTVLLVSGFQFSIMPLAAFALALIFGLEKESAAGLVLVGCCPGGTASNVICYLAGADLALSVTLTLFSTLLAPLATPLIFWALAHQWIPVPVWSLLQSILAIVIVPLAAGLGLRRMAPSLVRRITPYLPSVSISAIIAIIACVLALNRGDLGRLPLAVAAAVILHNAAGFALGYLGARLFRLDRRTARTASVEVGMQNSGLGVSLALAYLSPLAAVPGALFSLWQNLAGAALANWWRSRPAWQLNE</sequence>
<evidence type="ECO:0000256" key="2">
    <source>
        <dbReference type="ARBA" id="ARBA00022692"/>
    </source>
</evidence>
<dbReference type="PANTHER" id="PTHR10361:SF28">
    <property type="entry name" value="P3 PROTEIN-RELATED"/>
    <property type="match status" value="1"/>
</dbReference>
<feature type="transmembrane region" description="Helical" evidence="5">
    <location>
        <begin position="36"/>
        <end position="54"/>
    </location>
</feature>
<name>A0A1F5YYP9_9BACT</name>
<dbReference type="AlphaFoldDB" id="A0A1F5YYP9"/>
<dbReference type="InterPro" id="IPR038770">
    <property type="entry name" value="Na+/solute_symporter_sf"/>
</dbReference>
<comment type="caution">
    <text evidence="6">The sequence shown here is derived from an EMBL/GenBank/DDBJ whole genome shotgun (WGS) entry which is preliminary data.</text>
</comment>
<accession>A0A1F5YYP9</accession>
<feature type="transmembrane region" description="Helical" evidence="5">
    <location>
        <begin position="96"/>
        <end position="119"/>
    </location>
</feature>
<feature type="transmembrane region" description="Helical" evidence="5">
    <location>
        <begin position="12"/>
        <end position="30"/>
    </location>
</feature>
<evidence type="ECO:0000313" key="6">
    <source>
        <dbReference type="EMBL" id="OGG05256.1"/>
    </source>
</evidence>
<keyword evidence="4 5" id="KW-0472">Membrane</keyword>
<dbReference type="Proteomes" id="UP000179129">
    <property type="component" value="Unassembled WGS sequence"/>
</dbReference>
<dbReference type="Pfam" id="PF01758">
    <property type="entry name" value="SBF"/>
    <property type="match status" value="1"/>
</dbReference>
<dbReference type="EMBL" id="MFIX01000072">
    <property type="protein sequence ID" value="OGG05256.1"/>
    <property type="molecule type" value="Genomic_DNA"/>
</dbReference>
<keyword evidence="2 5" id="KW-0812">Transmembrane</keyword>
<evidence type="ECO:0000256" key="3">
    <source>
        <dbReference type="ARBA" id="ARBA00022989"/>
    </source>
</evidence>
<dbReference type="Gene3D" id="1.20.1530.20">
    <property type="match status" value="1"/>
</dbReference>
<organism evidence="6 7">
    <name type="scientific">Candidatus Glassbacteria bacterium RIFCSPLOWO2_12_FULL_58_11</name>
    <dbReference type="NCBI Taxonomy" id="1817867"/>
    <lineage>
        <taxon>Bacteria</taxon>
        <taxon>Candidatus Glassiibacteriota</taxon>
    </lineage>
</organism>
<evidence type="ECO:0000256" key="1">
    <source>
        <dbReference type="ARBA" id="ARBA00004141"/>
    </source>
</evidence>
<protein>
    <recommendedName>
        <fullName evidence="8">Bile acid:sodium symporter</fullName>
    </recommendedName>
</protein>
<keyword evidence="3 5" id="KW-1133">Transmembrane helix</keyword>
<reference evidence="6 7" key="1">
    <citation type="journal article" date="2016" name="Nat. Commun.">
        <title>Thousands of microbial genomes shed light on interconnected biogeochemical processes in an aquifer system.</title>
        <authorList>
            <person name="Anantharaman K."/>
            <person name="Brown C.T."/>
            <person name="Hug L.A."/>
            <person name="Sharon I."/>
            <person name="Castelle C.J."/>
            <person name="Probst A.J."/>
            <person name="Thomas B.C."/>
            <person name="Singh A."/>
            <person name="Wilkins M.J."/>
            <person name="Karaoz U."/>
            <person name="Brodie E.L."/>
            <person name="Williams K.H."/>
            <person name="Hubbard S.S."/>
            <person name="Banfield J.F."/>
        </authorList>
    </citation>
    <scope>NUCLEOTIDE SEQUENCE [LARGE SCALE GENOMIC DNA]</scope>
</reference>
<feature type="transmembrane region" description="Helical" evidence="5">
    <location>
        <begin position="265"/>
        <end position="288"/>
    </location>
</feature>